<dbReference type="InterPro" id="IPR035500">
    <property type="entry name" value="NHR-like_dom_sf"/>
</dbReference>
<dbReference type="EMBL" id="MUJZ01039171">
    <property type="protein sequence ID" value="OTF76077.1"/>
    <property type="molecule type" value="Genomic_DNA"/>
</dbReference>
<dbReference type="OrthoDB" id="6355676at2759"/>
<keyword evidence="1" id="KW-0805">Transcription regulation</keyword>
<organism evidence="4 5">
    <name type="scientific">Euroglyphus maynei</name>
    <name type="common">Mayne's house dust mite</name>
    <dbReference type="NCBI Taxonomy" id="6958"/>
    <lineage>
        <taxon>Eukaryota</taxon>
        <taxon>Metazoa</taxon>
        <taxon>Ecdysozoa</taxon>
        <taxon>Arthropoda</taxon>
        <taxon>Chelicerata</taxon>
        <taxon>Arachnida</taxon>
        <taxon>Acari</taxon>
        <taxon>Acariformes</taxon>
        <taxon>Sarcoptiformes</taxon>
        <taxon>Astigmata</taxon>
        <taxon>Psoroptidia</taxon>
        <taxon>Analgoidea</taxon>
        <taxon>Pyroglyphidae</taxon>
        <taxon>Pyroglyphinae</taxon>
        <taxon>Euroglyphus</taxon>
    </lineage>
</organism>
<protein>
    <submittedName>
        <fullName evidence="4">Uncharacterized protein</fullName>
    </submittedName>
</protein>
<sequence length="149" mass="17802">MLPENVIKNQKQYSNNNKWQILPNVYQDVFQMEKIIDGIYDKDPKRFDKMERDRLEELQQIFATLNAMDQRSVNSERKIVNNMEEGFQYLEFAVKQLILHIKNVQAFKNLCLEDQEILLKNSVSKIRGLLNMIRCYDPEKQSVNIPYNK</sequence>
<evidence type="ECO:0000313" key="5">
    <source>
        <dbReference type="Proteomes" id="UP000194236"/>
    </source>
</evidence>
<keyword evidence="5" id="KW-1185">Reference proteome</keyword>
<dbReference type="Proteomes" id="UP000194236">
    <property type="component" value="Unassembled WGS sequence"/>
</dbReference>
<gene>
    <name evidence="4" type="ORF">BLA29_010671</name>
</gene>
<evidence type="ECO:0000256" key="2">
    <source>
        <dbReference type="ARBA" id="ARBA00023163"/>
    </source>
</evidence>
<keyword evidence="2" id="KW-0804">Transcription</keyword>
<evidence type="ECO:0000313" key="4">
    <source>
        <dbReference type="EMBL" id="OTF76077.1"/>
    </source>
</evidence>
<comment type="caution">
    <text evidence="4">The sequence shown here is derived from an EMBL/GenBank/DDBJ whole genome shotgun (WGS) entry which is preliminary data.</text>
</comment>
<dbReference type="SUPFAM" id="SSF48508">
    <property type="entry name" value="Nuclear receptor ligand-binding domain"/>
    <property type="match status" value="1"/>
</dbReference>
<reference evidence="4 5" key="1">
    <citation type="submission" date="2017-03" db="EMBL/GenBank/DDBJ databases">
        <title>Genome Survey of Euroglyphus maynei.</title>
        <authorList>
            <person name="Arlian L.G."/>
            <person name="Morgan M.S."/>
            <person name="Rider S.D."/>
        </authorList>
    </citation>
    <scope>NUCLEOTIDE SEQUENCE [LARGE SCALE GENOMIC DNA]</scope>
    <source>
        <strain evidence="4">Arlian Lab</strain>
        <tissue evidence="4">Whole body</tissue>
    </source>
</reference>
<keyword evidence="3" id="KW-0675">Receptor</keyword>
<proteinExistence type="predicted"/>
<accession>A0A1Y3B7A7</accession>
<evidence type="ECO:0000256" key="1">
    <source>
        <dbReference type="ARBA" id="ARBA00023015"/>
    </source>
</evidence>
<evidence type="ECO:0000256" key="3">
    <source>
        <dbReference type="ARBA" id="ARBA00023170"/>
    </source>
</evidence>
<dbReference type="Gene3D" id="1.10.565.10">
    <property type="entry name" value="Retinoid X Receptor"/>
    <property type="match status" value="1"/>
</dbReference>
<feature type="non-terminal residue" evidence="4">
    <location>
        <position position="149"/>
    </location>
</feature>
<name>A0A1Y3B7A7_EURMA</name>
<dbReference type="AlphaFoldDB" id="A0A1Y3B7A7"/>